<protein>
    <submittedName>
        <fullName evidence="2">Transposase</fullName>
    </submittedName>
</protein>
<evidence type="ECO:0000259" key="1">
    <source>
        <dbReference type="Pfam" id="PF01548"/>
    </source>
</evidence>
<gene>
    <name evidence="2" type="ORF">EDD76_11216</name>
</gene>
<dbReference type="AlphaFoldDB" id="A0A4R1QQS6"/>
<keyword evidence="3" id="KW-1185">Reference proteome</keyword>
<dbReference type="Pfam" id="PF01548">
    <property type="entry name" value="DEDD_Tnp_IS110"/>
    <property type="match status" value="1"/>
</dbReference>
<reference evidence="2 3" key="1">
    <citation type="submission" date="2019-03" db="EMBL/GenBank/DDBJ databases">
        <title>Genomic Encyclopedia of Type Strains, Phase IV (KMG-IV): sequencing the most valuable type-strain genomes for metagenomic binning, comparative biology and taxonomic classification.</title>
        <authorList>
            <person name="Goeker M."/>
        </authorList>
    </citation>
    <scope>NUCLEOTIDE SEQUENCE [LARGE SCALE GENOMIC DNA]</scope>
    <source>
        <strain evidence="2 3">DSM 100556</strain>
    </source>
</reference>
<dbReference type="GO" id="GO:0006313">
    <property type="term" value="P:DNA transposition"/>
    <property type="evidence" value="ECO:0007669"/>
    <property type="project" value="InterPro"/>
</dbReference>
<proteinExistence type="predicted"/>
<dbReference type="InterPro" id="IPR047650">
    <property type="entry name" value="Transpos_IS110"/>
</dbReference>
<dbReference type="GO" id="GO:0003677">
    <property type="term" value="F:DNA binding"/>
    <property type="evidence" value="ECO:0007669"/>
    <property type="project" value="InterPro"/>
</dbReference>
<comment type="caution">
    <text evidence="2">The sequence shown here is derived from an EMBL/GenBank/DDBJ whole genome shotgun (WGS) entry which is preliminary data.</text>
</comment>
<dbReference type="EMBL" id="SLUO01000012">
    <property type="protein sequence ID" value="TCL56189.1"/>
    <property type="molecule type" value="Genomic_DNA"/>
</dbReference>
<accession>A0A4R1QQS6</accession>
<dbReference type="OrthoDB" id="9815354at2"/>
<name>A0A4R1QQS6_9FIRM</name>
<dbReference type="InterPro" id="IPR002525">
    <property type="entry name" value="Transp_IS110-like_N"/>
</dbReference>
<feature type="domain" description="Transposase IS110-like N-terminal" evidence="1">
    <location>
        <begin position="10"/>
        <end position="107"/>
    </location>
</feature>
<organism evidence="2 3">
    <name type="scientific">Kineothrix alysoides</name>
    <dbReference type="NCBI Taxonomy" id="1469948"/>
    <lineage>
        <taxon>Bacteria</taxon>
        <taxon>Bacillati</taxon>
        <taxon>Bacillota</taxon>
        <taxon>Clostridia</taxon>
        <taxon>Lachnospirales</taxon>
        <taxon>Lachnospiraceae</taxon>
        <taxon>Kineothrix</taxon>
    </lineage>
</organism>
<evidence type="ECO:0000313" key="3">
    <source>
        <dbReference type="Proteomes" id="UP000295718"/>
    </source>
</evidence>
<dbReference type="PANTHER" id="PTHR33055">
    <property type="entry name" value="TRANSPOSASE FOR INSERTION SEQUENCE ELEMENT IS1111A"/>
    <property type="match status" value="1"/>
</dbReference>
<dbReference type="Proteomes" id="UP000295718">
    <property type="component" value="Unassembled WGS sequence"/>
</dbReference>
<sequence>MLRIVHRNCAGMDVHKKIIVVRIATTDFKGVTSYKKKRFSTFNSNLKSYRDWLLRSRCTDVCMDSTGKYWIPIFNVLEEHIHVVVANPKYIRAIKGQKTDDKDAMWIVPLSFKTC</sequence>
<dbReference type="GO" id="GO:0004803">
    <property type="term" value="F:transposase activity"/>
    <property type="evidence" value="ECO:0007669"/>
    <property type="project" value="InterPro"/>
</dbReference>
<dbReference type="RefSeq" id="WP_051869256.1">
    <property type="nucleotide sequence ID" value="NZ_JPNB01000001.1"/>
</dbReference>
<evidence type="ECO:0000313" key="2">
    <source>
        <dbReference type="EMBL" id="TCL56189.1"/>
    </source>
</evidence>